<dbReference type="RefSeq" id="XP_007777712.1">
    <property type="nucleotide sequence ID" value="XM_007779522.1"/>
</dbReference>
<gene>
    <name evidence="4" type="ORF">W97_01617</name>
</gene>
<evidence type="ECO:0000313" key="5">
    <source>
        <dbReference type="Proteomes" id="UP000016924"/>
    </source>
</evidence>
<proteinExistence type="inferred from homology"/>
<evidence type="ECO:0000256" key="2">
    <source>
        <dbReference type="ARBA" id="ARBA00014286"/>
    </source>
</evidence>
<evidence type="ECO:0000256" key="1">
    <source>
        <dbReference type="ARBA" id="ARBA00008858"/>
    </source>
</evidence>
<dbReference type="InterPro" id="IPR017946">
    <property type="entry name" value="PLC-like_Pdiesterase_TIM-brl"/>
</dbReference>
<comment type="similarity">
    <text evidence="1">Belongs to the AIM6 family.</text>
</comment>
<organism evidence="4 5">
    <name type="scientific">Coniosporium apollinis (strain CBS 100218)</name>
    <name type="common">Rock-inhabiting black yeast</name>
    <dbReference type="NCBI Taxonomy" id="1168221"/>
    <lineage>
        <taxon>Eukaryota</taxon>
        <taxon>Fungi</taxon>
        <taxon>Dikarya</taxon>
        <taxon>Ascomycota</taxon>
        <taxon>Pezizomycotina</taxon>
        <taxon>Dothideomycetes</taxon>
        <taxon>Dothideomycetes incertae sedis</taxon>
        <taxon>Coniosporium</taxon>
    </lineage>
</organism>
<dbReference type="SUPFAM" id="SSF51695">
    <property type="entry name" value="PLC-like phosphodiesterases"/>
    <property type="match status" value="1"/>
</dbReference>
<dbReference type="GeneID" id="19898928"/>
<sequence length="360" mass="40354">MVLTLATKEMELTNIPSDTANVDLSSNSTPSNWLRENYYGSLLDQAAVLLRPGPKKDVLGHFTLLVLESQPVITSLFIFTFLIQPWAPEDQRPHPHHPTPRHHPHHGPSAQRLLARGALFSALAAVCTGVEADAWLIDDELFVGHDRASLTPYRTFRNLYINPLVEILRRQNPYNVYNKSDPLARARGVFGTSPNTTLVLLVDVKTDASTTWPNSSKPCYHSKQNILPQPTTVVGTEKIDRETCHANRNWEASDAFMDARVGVLSTTNKFRWHPGGSSAETLYYLKSSYYASASFKDAVGDVTLGFSERQLAIVREQIRIAELSNLQTGYWDCPSWPIGLVFRKMAITLNRQFGIYSVCL</sequence>
<evidence type="ECO:0000313" key="4">
    <source>
        <dbReference type="EMBL" id="EON62395.1"/>
    </source>
</evidence>
<dbReference type="PANTHER" id="PTHR31571:SF1">
    <property type="entry name" value="ALTERED INHERITANCE OF MITOCHONDRIA PROTEIN 6"/>
    <property type="match status" value="1"/>
</dbReference>
<name>R7YKG1_CONA1</name>
<reference evidence="5" key="1">
    <citation type="submission" date="2012-06" db="EMBL/GenBank/DDBJ databases">
        <title>The genome sequence of Coniosporium apollinis CBS 100218.</title>
        <authorList>
            <consortium name="The Broad Institute Genome Sequencing Platform"/>
            <person name="Cuomo C."/>
            <person name="Gorbushina A."/>
            <person name="Noack S."/>
            <person name="Walker B."/>
            <person name="Young S.K."/>
            <person name="Zeng Q."/>
            <person name="Gargeya S."/>
            <person name="Fitzgerald M."/>
            <person name="Haas B."/>
            <person name="Abouelleil A."/>
            <person name="Alvarado L."/>
            <person name="Arachchi H.M."/>
            <person name="Berlin A.M."/>
            <person name="Chapman S.B."/>
            <person name="Goldberg J."/>
            <person name="Griggs A."/>
            <person name="Gujja S."/>
            <person name="Hansen M."/>
            <person name="Howarth C."/>
            <person name="Imamovic A."/>
            <person name="Larimer J."/>
            <person name="McCowan C."/>
            <person name="Montmayeur A."/>
            <person name="Murphy C."/>
            <person name="Neiman D."/>
            <person name="Pearson M."/>
            <person name="Priest M."/>
            <person name="Roberts A."/>
            <person name="Saif S."/>
            <person name="Shea T."/>
            <person name="Sisk P."/>
            <person name="Sykes S."/>
            <person name="Wortman J."/>
            <person name="Nusbaum C."/>
            <person name="Birren B."/>
        </authorList>
    </citation>
    <scope>NUCLEOTIDE SEQUENCE [LARGE SCALE GENOMIC DNA]</scope>
    <source>
        <strain evidence="5">CBS 100218</strain>
    </source>
</reference>
<dbReference type="GO" id="GO:0008081">
    <property type="term" value="F:phosphoric diester hydrolase activity"/>
    <property type="evidence" value="ECO:0007669"/>
    <property type="project" value="InterPro"/>
</dbReference>
<feature type="region of interest" description="Disordered" evidence="3">
    <location>
        <begin position="90"/>
        <end position="109"/>
    </location>
</feature>
<evidence type="ECO:0000256" key="3">
    <source>
        <dbReference type="SAM" id="MobiDB-lite"/>
    </source>
</evidence>
<accession>R7YKG1</accession>
<protein>
    <recommendedName>
        <fullName evidence="2">Altered inheritance of mitochondria protein 6</fullName>
    </recommendedName>
</protein>
<dbReference type="EMBL" id="JH767558">
    <property type="protein sequence ID" value="EON62395.1"/>
    <property type="molecule type" value="Genomic_DNA"/>
</dbReference>
<dbReference type="STRING" id="1168221.R7YKG1"/>
<dbReference type="HOGENOM" id="CLU_769490_0_0_1"/>
<dbReference type="eggNOG" id="ENOG502QVA8">
    <property type="taxonomic scope" value="Eukaryota"/>
</dbReference>
<dbReference type="InterPro" id="IPR051236">
    <property type="entry name" value="HAT_RTT109-like"/>
</dbReference>
<dbReference type="Proteomes" id="UP000016924">
    <property type="component" value="Unassembled WGS sequence"/>
</dbReference>
<dbReference type="AlphaFoldDB" id="R7YKG1"/>
<keyword evidence="5" id="KW-1185">Reference proteome</keyword>
<dbReference type="PANTHER" id="PTHR31571">
    <property type="entry name" value="ALTERED INHERITANCE OF MITOCHONDRIA PROTEIN 6"/>
    <property type="match status" value="1"/>
</dbReference>
<dbReference type="GO" id="GO:0006629">
    <property type="term" value="P:lipid metabolic process"/>
    <property type="evidence" value="ECO:0007669"/>
    <property type="project" value="InterPro"/>
</dbReference>
<feature type="compositionally biased region" description="Basic residues" evidence="3">
    <location>
        <begin position="94"/>
        <end position="106"/>
    </location>
</feature>
<dbReference type="OrthoDB" id="4153866at2759"/>